<feature type="region of interest" description="Disordered" evidence="1">
    <location>
        <begin position="133"/>
        <end position="154"/>
    </location>
</feature>
<accession>A0A941E843</accession>
<proteinExistence type="predicted"/>
<dbReference type="RefSeq" id="WP_212675558.1">
    <property type="nucleotide sequence ID" value="NZ_JAGSPJ010000004.1"/>
</dbReference>
<dbReference type="EMBL" id="JAGSPJ010000004">
    <property type="protein sequence ID" value="MBR7800423.1"/>
    <property type="molecule type" value="Genomic_DNA"/>
</dbReference>
<reference evidence="3" key="1">
    <citation type="submission" date="2021-04" db="EMBL/GenBank/DDBJ databases">
        <title>novel species isolated from subtropical streams in China.</title>
        <authorList>
            <person name="Lu H."/>
        </authorList>
    </citation>
    <scope>NUCLEOTIDE SEQUENCE</scope>
    <source>
        <strain evidence="3">FT137W</strain>
    </source>
</reference>
<evidence type="ECO:0000313" key="3">
    <source>
        <dbReference type="EMBL" id="MBR7800423.1"/>
    </source>
</evidence>
<dbReference type="PROSITE" id="PS51257">
    <property type="entry name" value="PROKAR_LIPOPROTEIN"/>
    <property type="match status" value="1"/>
</dbReference>
<organism evidence="3 4">
    <name type="scientific">Undibacterium fentianense</name>
    <dbReference type="NCBI Taxonomy" id="2828728"/>
    <lineage>
        <taxon>Bacteria</taxon>
        <taxon>Pseudomonadati</taxon>
        <taxon>Pseudomonadota</taxon>
        <taxon>Betaproteobacteria</taxon>
        <taxon>Burkholderiales</taxon>
        <taxon>Oxalobacteraceae</taxon>
        <taxon>Undibacterium</taxon>
    </lineage>
</organism>
<feature type="signal peptide" evidence="2">
    <location>
        <begin position="1"/>
        <end position="17"/>
    </location>
</feature>
<keyword evidence="4" id="KW-1185">Reference proteome</keyword>
<dbReference type="Proteomes" id="UP000678545">
    <property type="component" value="Unassembled WGS sequence"/>
</dbReference>
<name>A0A941E843_9BURK</name>
<protein>
    <recommendedName>
        <fullName evidence="5">DUF4136 domain-containing protein</fullName>
    </recommendedName>
</protein>
<sequence>MKRILSLFLAAVLLALSGCDKNVQVRFDSVYFFQSEEDLQKKKVDPEEMSRYTRNLQSQVAKVMKSAQAVPGNGYIVVAVRSDEEVAAWLDMEPALHEYYDYEIVEAIKKLRPFKVETGIVVFAIKMAVDTPKHTEKPLPEPTALKEAQQKVGDPKDIEQVVLAAWPEE</sequence>
<evidence type="ECO:0000313" key="4">
    <source>
        <dbReference type="Proteomes" id="UP000678545"/>
    </source>
</evidence>
<evidence type="ECO:0008006" key="5">
    <source>
        <dbReference type="Google" id="ProtNLM"/>
    </source>
</evidence>
<dbReference type="AlphaFoldDB" id="A0A941E843"/>
<evidence type="ECO:0000256" key="1">
    <source>
        <dbReference type="SAM" id="MobiDB-lite"/>
    </source>
</evidence>
<gene>
    <name evidence="3" type="ORF">KDM90_10500</name>
</gene>
<keyword evidence="2" id="KW-0732">Signal</keyword>
<feature type="chain" id="PRO_5037359067" description="DUF4136 domain-containing protein" evidence="2">
    <location>
        <begin position="18"/>
        <end position="169"/>
    </location>
</feature>
<evidence type="ECO:0000256" key="2">
    <source>
        <dbReference type="SAM" id="SignalP"/>
    </source>
</evidence>
<comment type="caution">
    <text evidence="3">The sequence shown here is derived from an EMBL/GenBank/DDBJ whole genome shotgun (WGS) entry which is preliminary data.</text>
</comment>